<evidence type="ECO:0000313" key="4">
    <source>
        <dbReference type="EMBL" id="KAK5990666.1"/>
    </source>
</evidence>
<comment type="similarity">
    <text evidence="1 3">Belongs to the TBCA family.</text>
</comment>
<dbReference type="SUPFAM" id="SSF46988">
    <property type="entry name" value="Tubulin chaperone cofactor A"/>
    <property type="match status" value="1"/>
</dbReference>
<keyword evidence="3" id="KW-0493">Microtubule</keyword>
<dbReference type="Proteomes" id="UP001338125">
    <property type="component" value="Unassembled WGS sequence"/>
</dbReference>
<comment type="caution">
    <text evidence="4">The sequence shown here is derived from an EMBL/GenBank/DDBJ whole genome shotgun (WGS) entry which is preliminary data.</text>
</comment>
<dbReference type="InterPro" id="IPR036126">
    <property type="entry name" value="TBCA_sf"/>
</dbReference>
<evidence type="ECO:0000256" key="3">
    <source>
        <dbReference type="RuleBase" id="RU364030"/>
    </source>
</evidence>
<keyword evidence="5" id="KW-1185">Reference proteome</keyword>
<proteinExistence type="inferred from homology"/>
<protein>
    <recommendedName>
        <fullName evidence="3">Tubulin-specific chaperone A</fullName>
    </recommendedName>
</protein>
<dbReference type="PANTHER" id="PTHR21500:SF0">
    <property type="entry name" value="TUBULIN-SPECIFIC CHAPERONE A"/>
    <property type="match status" value="1"/>
</dbReference>
<dbReference type="EMBL" id="JAVFKD010000014">
    <property type="protein sequence ID" value="KAK5990666.1"/>
    <property type="molecule type" value="Genomic_DNA"/>
</dbReference>
<organism evidence="4 5">
    <name type="scientific">Cladobotryum mycophilum</name>
    <dbReference type="NCBI Taxonomy" id="491253"/>
    <lineage>
        <taxon>Eukaryota</taxon>
        <taxon>Fungi</taxon>
        <taxon>Dikarya</taxon>
        <taxon>Ascomycota</taxon>
        <taxon>Pezizomycotina</taxon>
        <taxon>Sordariomycetes</taxon>
        <taxon>Hypocreomycetidae</taxon>
        <taxon>Hypocreales</taxon>
        <taxon>Hypocreaceae</taxon>
        <taxon>Cladobotryum</taxon>
    </lineage>
</organism>
<dbReference type="InterPro" id="IPR004226">
    <property type="entry name" value="TBCA"/>
</dbReference>
<evidence type="ECO:0000256" key="2">
    <source>
        <dbReference type="ARBA" id="ARBA00023186"/>
    </source>
</evidence>
<keyword evidence="3" id="KW-0206">Cytoskeleton</keyword>
<reference evidence="4 5" key="1">
    <citation type="submission" date="2024-01" db="EMBL/GenBank/DDBJ databases">
        <title>Complete genome of Cladobotryum mycophilum ATHUM6906.</title>
        <authorList>
            <person name="Christinaki A.C."/>
            <person name="Myridakis A.I."/>
            <person name="Kouvelis V.N."/>
        </authorList>
    </citation>
    <scope>NUCLEOTIDE SEQUENCE [LARGE SCALE GENOMIC DNA]</scope>
    <source>
        <strain evidence="4 5">ATHUM6906</strain>
    </source>
</reference>
<accession>A0ABR0SG50</accession>
<dbReference type="Pfam" id="PF02970">
    <property type="entry name" value="TBCA"/>
    <property type="match status" value="1"/>
</dbReference>
<comment type="subcellular location">
    <subcellularLocation>
        <location evidence="3">Cytoplasm</location>
        <location evidence="3">Cytoskeleton</location>
    </subcellularLocation>
</comment>
<sequence length="121" mass="13112">MPPPSPLAIATGAVNRLVKEESTYHKELVDGETELKKLEEKLKSGEQDEDGNAEFLIRQQRTSVEQTKAVFSPLKKKIEAAVEKLNDLAQSAEKDGIAPPAELENAKTALANAKAALEKSS</sequence>
<evidence type="ECO:0000256" key="1">
    <source>
        <dbReference type="ARBA" id="ARBA00006806"/>
    </source>
</evidence>
<name>A0ABR0SG50_9HYPO</name>
<keyword evidence="2 3" id="KW-0143">Chaperone</keyword>
<keyword evidence="3" id="KW-0963">Cytoplasm</keyword>
<dbReference type="Gene3D" id="1.20.58.90">
    <property type="match status" value="1"/>
</dbReference>
<comment type="subunit">
    <text evidence="3">Supercomplex made of cofactors A to E. Cofactors A and D function by capturing and stabilizing tubulin in a quasi-native conformation. Cofactor E binds to the cofactor D-tubulin complex; interaction with cofactor C then causes the release of tubulin polypeptides that are committed to the native state.</text>
</comment>
<dbReference type="PANTHER" id="PTHR21500">
    <property type="entry name" value="TUBULIN-SPECIFIC CHAPERONE A"/>
    <property type="match status" value="1"/>
</dbReference>
<gene>
    <name evidence="4" type="ORF">PT974_08935</name>
</gene>
<evidence type="ECO:0000313" key="5">
    <source>
        <dbReference type="Proteomes" id="UP001338125"/>
    </source>
</evidence>